<protein>
    <submittedName>
        <fullName evidence="2">PBS lyase HEAT domain protein repeat-containing protein</fullName>
    </submittedName>
</protein>
<keyword evidence="2" id="KW-0456">Lyase</keyword>
<dbReference type="SUPFAM" id="SSF48371">
    <property type="entry name" value="ARM repeat"/>
    <property type="match status" value="3"/>
</dbReference>
<accession>A0AAU8PB90</accession>
<dbReference type="PANTHER" id="PTHR12697">
    <property type="entry name" value="PBS LYASE HEAT-LIKE PROTEIN"/>
    <property type="match status" value="1"/>
</dbReference>
<organism evidence="2 3">
    <name type="scientific">Desulfofundulus kuznetsovii (strain DSM 6115 / VKM B-1805 / 17)</name>
    <name type="common">Desulfotomaculum kuznetsovii</name>
    <dbReference type="NCBI Taxonomy" id="760568"/>
    <lineage>
        <taxon>Bacteria</taxon>
        <taxon>Bacillati</taxon>
        <taxon>Bacillota</taxon>
        <taxon>Clostridia</taxon>
        <taxon>Eubacteriales</taxon>
        <taxon>Peptococcaceae</taxon>
        <taxon>Desulfofundulus</taxon>
    </lineage>
</organism>
<dbReference type="Proteomes" id="UP000009229">
    <property type="component" value="Chromosome"/>
</dbReference>
<dbReference type="RefSeq" id="WP_013822771.1">
    <property type="nucleotide sequence ID" value="NC_015573.1"/>
</dbReference>
<dbReference type="GO" id="GO:0016491">
    <property type="term" value="F:oxidoreductase activity"/>
    <property type="evidence" value="ECO:0007669"/>
    <property type="project" value="TreeGrafter"/>
</dbReference>
<evidence type="ECO:0000313" key="3">
    <source>
        <dbReference type="Proteomes" id="UP000009229"/>
    </source>
</evidence>
<dbReference type="InterPro" id="IPR000225">
    <property type="entry name" value="Armadillo"/>
</dbReference>
<gene>
    <name evidence="2" type="ordered locus">Desku_1678</name>
</gene>
<name>A0AAU8PB90_DESK7</name>
<dbReference type="GO" id="GO:0016829">
    <property type="term" value="F:lyase activity"/>
    <property type="evidence" value="ECO:0007669"/>
    <property type="project" value="UniProtKB-KW"/>
</dbReference>
<feature type="coiled-coil region" evidence="1">
    <location>
        <begin position="552"/>
        <end position="586"/>
    </location>
</feature>
<sequence>MIKVLLIMMNLAEIIKNLHHDNWRVRRDAVRALGQWADARVVFPLISALGDEEWAVRQSAVEALIKIGRTAVEPLINALTSESWRISRKAEEALVGIGKPAVEPLIKMLNCENVGIKTRIISMLGEIGDPEAVMPLIKALEDDFFRPYAAAALGKIRDKRAVPFLIEFNEVTALGEIGDPSAIPFLLTMLKDGSWNNRCLAAEALGKIGNAAVGPLANSIKNKELNNRELVAAALGKTGAKEAIEPLIQALKDKDPVVRWRSARALSELGHAAVGALVKLLEETDSDIRMRVAEILGKIGDKRAIKPLNELFQNDLREEVKKVAGEALSKLIPERASSLTGNKLELEDVFFLTNPGSGRFFKAKIVNEIFDFFELKEVNDLIRGETRPPVPIRCRYVGGRLVPEDFVWVEPFFCLISERVRSLLLEHKFTGWRTFPVELYDKFGKLIEGYHGLCVTGRAGSVDISRAPIAVLPSVVPEGEPEIVKQGLYFDENTWDGSDFFCLKDRNDFLITRRVVKALQKARPAIKNWKAEPVSYVRWPLQWEENGFFFLTDDERDEVNRIRRELKEKKREAKRLAAQKLKMENDLPYIPLLHSLAALNCFEEGTMEEAAFLIDKGLGKYDRQTLSWLPERVQEREICTEIIKKFKNEEERAVNLLSHTLQSNGDEKIRAAAAFALGKLNNIKAVDPLLQALHDDIALVRREAVKALGSLCDTRIAEALIDIISLEKAVEVKWVIAQVLGKLRDSRAIAPIMEIIEKEDDDSVRSMFIEALGEIGDSRAVPFLIKILQEGGVFAQISAANALGKIGDVRAIFPLIEAFANEDSNLAASIQYALEKIGVPAVLPLIRSLGHGNRLVRSRAAATLGLMGDQKAVSSLLSLLSTEKDPEVIVSVVQALGQLSDPRAIRALQDIARNSNVDFLKEEARMAIQKLLTKKV</sequence>
<evidence type="ECO:0000313" key="2">
    <source>
        <dbReference type="EMBL" id="AEG15256.1"/>
    </source>
</evidence>
<dbReference type="EMBL" id="CP002770">
    <property type="protein sequence ID" value="AEG15256.1"/>
    <property type="molecule type" value="Genomic_DNA"/>
</dbReference>
<proteinExistence type="predicted"/>
<dbReference type="Pfam" id="PF13646">
    <property type="entry name" value="HEAT_2"/>
    <property type="match status" value="6"/>
</dbReference>
<dbReference type="SMART" id="SM00185">
    <property type="entry name" value="ARM"/>
    <property type="match status" value="3"/>
</dbReference>
<reference evidence="3" key="1">
    <citation type="submission" date="2011-05" db="EMBL/GenBank/DDBJ databases">
        <title>Complete sequence of Desulfotomaculum kuznetsovii DSM 6115.</title>
        <authorList>
            <person name="Lucas S."/>
            <person name="Han J."/>
            <person name="Lapidus A."/>
            <person name="Cheng J.-F."/>
            <person name="Goodwin L."/>
            <person name="Pitluck S."/>
            <person name="Peters L."/>
            <person name="Mikhailova N."/>
            <person name="Lu M."/>
            <person name="Saunders E."/>
            <person name="Han C."/>
            <person name="Tapia R."/>
            <person name="Land M."/>
            <person name="Hauser L."/>
            <person name="Kyrpides N."/>
            <person name="Ivanova N."/>
            <person name="Pagani I."/>
            <person name="Nazina T."/>
            <person name="Ivanova A."/>
            <person name="Parshina S."/>
            <person name="Kuever J."/>
            <person name="Muyzer G."/>
            <person name="Plugge C."/>
            <person name="Stams A."/>
            <person name="Woyke T."/>
        </authorList>
    </citation>
    <scope>NUCLEOTIDE SEQUENCE [LARGE SCALE GENOMIC DNA]</scope>
    <source>
        <strain evidence="3">DSM 6115 / VKM B-1805 / 17</strain>
    </source>
</reference>
<dbReference type="PANTHER" id="PTHR12697:SF5">
    <property type="entry name" value="DEOXYHYPUSINE HYDROXYLASE"/>
    <property type="match status" value="1"/>
</dbReference>
<keyword evidence="3" id="KW-1185">Reference proteome</keyword>
<dbReference type="AlphaFoldDB" id="A0AAU8PB90"/>
<keyword evidence="1" id="KW-0175">Coiled coil</keyword>
<dbReference type="SMART" id="SM00567">
    <property type="entry name" value="EZ_HEAT"/>
    <property type="match status" value="17"/>
</dbReference>
<dbReference type="Gene3D" id="1.25.10.10">
    <property type="entry name" value="Leucine-rich Repeat Variant"/>
    <property type="match status" value="6"/>
</dbReference>
<dbReference type="InterPro" id="IPR011989">
    <property type="entry name" value="ARM-like"/>
</dbReference>
<dbReference type="Pfam" id="PF03130">
    <property type="entry name" value="HEAT_PBS"/>
    <property type="match status" value="2"/>
</dbReference>
<dbReference type="InterPro" id="IPR016024">
    <property type="entry name" value="ARM-type_fold"/>
</dbReference>
<dbReference type="KEGG" id="dku:Desku_1678"/>
<dbReference type="InterPro" id="IPR004155">
    <property type="entry name" value="PBS_lyase_HEAT"/>
</dbReference>
<evidence type="ECO:0000256" key="1">
    <source>
        <dbReference type="SAM" id="Coils"/>
    </source>
</evidence>